<evidence type="ECO:0008006" key="9">
    <source>
        <dbReference type="Google" id="ProtNLM"/>
    </source>
</evidence>
<keyword evidence="8" id="KW-1185">Reference proteome</keyword>
<dbReference type="RefSeq" id="WP_234994378.1">
    <property type="nucleotide sequence ID" value="NZ_FYEZ01000002.1"/>
</dbReference>
<dbReference type="AlphaFoldDB" id="A0A212U2M5"/>
<dbReference type="Proteomes" id="UP000198122">
    <property type="component" value="Unassembled WGS sequence"/>
</dbReference>
<evidence type="ECO:0000256" key="1">
    <source>
        <dbReference type="ARBA" id="ARBA00004141"/>
    </source>
</evidence>
<gene>
    <name evidence="7" type="ORF">SAMN05445756_1822</name>
</gene>
<comment type="subcellular location">
    <subcellularLocation>
        <location evidence="1">Membrane</location>
        <topology evidence="1">Multi-pass membrane protein</topology>
    </subcellularLocation>
</comment>
<keyword evidence="2 6" id="KW-0812">Transmembrane</keyword>
<name>A0A212U2M5_9MICO</name>
<dbReference type="Pfam" id="PF09685">
    <property type="entry name" value="MamF_MmsF"/>
    <property type="match status" value="1"/>
</dbReference>
<accession>A0A212U2M5</accession>
<reference evidence="7 8" key="1">
    <citation type="submission" date="2017-06" db="EMBL/GenBank/DDBJ databases">
        <authorList>
            <person name="Kim H.J."/>
            <person name="Triplett B.A."/>
        </authorList>
    </citation>
    <scope>NUCLEOTIDE SEQUENCE [LARGE SCALE GENOMIC DNA]</scope>
    <source>
        <strain evidence="7 8">DSM 22179</strain>
    </source>
</reference>
<evidence type="ECO:0000256" key="2">
    <source>
        <dbReference type="ARBA" id="ARBA00022692"/>
    </source>
</evidence>
<feature type="transmembrane region" description="Helical" evidence="6">
    <location>
        <begin position="86"/>
        <end position="108"/>
    </location>
</feature>
<evidence type="ECO:0000256" key="5">
    <source>
        <dbReference type="SAM" id="MobiDB-lite"/>
    </source>
</evidence>
<feature type="region of interest" description="Disordered" evidence="5">
    <location>
        <begin position="1"/>
        <end position="56"/>
    </location>
</feature>
<feature type="compositionally biased region" description="Polar residues" evidence="5">
    <location>
        <begin position="22"/>
        <end position="39"/>
    </location>
</feature>
<feature type="compositionally biased region" description="Pro residues" evidence="5">
    <location>
        <begin position="1"/>
        <end position="15"/>
    </location>
</feature>
<keyword evidence="3 6" id="KW-1133">Transmembrane helix</keyword>
<sequence>MTTPPPPPGQDPHPQGPGSLPHGSTSHGSSPYGSTTPDAGQQPHGQPGGYAPGGPQFPGQYPAGGFGHQASDTDRTMAILAHLSSVIANIVSVSFGGFLGPLLIWLFYKDKSAFVRRAAAGSFNFNLTVSIAFWALFILAFLTLGLGLLIAIPGWLVIGIVYLWCTIHATIRASNGEAYEYPLQIPVLR</sequence>
<feature type="transmembrane region" description="Helical" evidence="6">
    <location>
        <begin position="120"/>
        <end position="142"/>
    </location>
</feature>
<organism evidence="7 8">
    <name type="scientific">Kytococcus aerolatus</name>
    <dbReference type="NCBI Taxonomy" id="592308"/>
    <lineage>
        <taxon>Bacteria</taxon>
        <taxon>Bacillati</taxon>
        <taxon>Actinomycetota</taxon>
        <taxon>Actinomycetes</taxon>
        <taxon>Micrococcales</taxon>
        <taxon>Kytococcaceae</taxon>
        <taxon>Kytococcus</taxon>
    </lineage>
</organism>
<keyword evidence="4 6" id="KW-0472">Membrane</keyword>
<evidence type="ECO:0000256" key="4">
    <source>
        <dbReference type="ARBA" id="ARBA00023136"/>
    </source>
</evidence>
<feature type="transmembrane region" description="Helical" evidence="6">
    <location>
        <begin position="148"/>
        <end position="165"/>
    </location>
</feature>
<evidence type="ECO:0000256" key="6">
    <source>
        <dbReference type="SAM" id="Phobius"/>
    </source>
</evidence>
<dbReference type="EMBL" id="FYEZ01000002">
    <property type="protein sequence ID" value="SNC72374.1"/>
    <property type="molecule type" value="Genomic_DNA"/>
</dbReference>
<evidence type="ECO:0000313" key="7">
    <source>
        <dbReference type="EMBL" id="SNC72374.1"/>
    </source>
</evidence>
<evidence type="ECO:0000256" key="3">
    <source>
        <dbReference type="ARBA" id="ARBA00022989"/>
    </source>
</evidence>
<dbReference type="InterPro" id="IPR019109">
    <property type="entry name" value="MamF_MmsF"/>
</dbReference>
<proteinExistence type="predicted"/>
<protein>
    <recommendedName>
        <fullName evidence="9">Tic20 family protein</fullName>
    </recommendedName>
</protein>
<evidence type="ECO:0000313" key="8">
    <source>
        <dbReference type="Proteomes" id="UP000198122"/>
    </source>
</evidence>